<evidence type="ECO:0000256" key="2">
    <source>
        <dbReference type="ARBA" id="ARBA00022487"/>
    </source>
</evidence>
<reference evidence="6 7" key="1">
    <citation type="submission" date="2023-08" db="EMBL/GenBank/DDBJ databases">
        <title>A Necator americanus chromosomal reference genome.</title>
        <authorList>
            <person name="Ilik V."/>
            <person name="Petrzelkova K.J."/>
            <person name="Pardy F."/>
            <person name="Fuh T."/>
            <person name="Niatou-Singa F.S."/>
            <person name="Gouil Q."/>
            <person name="Baker L."/>
            <person name="Ritchie M.E."/>
            <person name="Jex A.R."/>
            <person name="Gazzola D."/>
            <person name="Li H."/>
            <person name="Toshio Fujiwara R."/>
            <person name="Zhan B."/>
            <person name="Aroian R.V."/>
            <person name="Pafco B."/>
            <person name="Schwarz E.M."/>
        </authorList>
    </citation>
    <scope>NUCLEOTIDE SEQUENCE [LARGE SCALE GENOMIC DNA]</scope>
    <source>
        <strain evidence="6 7">Aroian</strain>
        <tissue evidence="6">Whole animal</tissue>
    </source>
</reference>
<evidence type="ECO:0000256" key="3">
    <source>
        <dbReference type="ARBA" id="ARBA00022801"/>
    </source>
</evidence>
<dbReference type="InterPro" id="IPR000997">
    <property type="entry name" value="Cholinesterase"/>
</dbReference>
<comment type="similarity">
    <text evidence="1">Belongs to the type-B carboxylesterase/lipase family.</text>
</comment>
<sequence length="703" mass="80135">MNPNRTRFYEELGEVIRSAKSFRKQRDFNAKLQKATEEEYRIKRFGLRNRNENGSRLTRLQFVTRLFHENSHFMKKNYRRWTWESPNGKTRAEIDHILTNRRHDAMIWRPWQVLAVLYAVLSITFVDANEFISSDHVVNTTLGQIRGVPQNFEDKKVTAFLGVPYGQPPTRKLRFSNPKMVLPWEGVKNATTPAQPCFHFPDSKFKGFRGSEMWNPKGNMTEDCLNMNIWVPHDTDGSDGLDVIVWIFGGGFFTGSPSLDVYNGTALAARKRTIVVNINYRLGPFGFLYLGDDSRAQGNMGLQDQQVALRWVHKHISSFGGNPKRVTLFGEASGSASATAHLAAPGSYKFFNKIIGNGGTIMNSWASRTNTSMFELSMKLAEQLNCTKNGEEPTTVHRCLVDRPADVVLKEAAVVSLQIGLVLTFAFIPITSDRNFFKGNVFDRLRGKDIKKNVSIVLGTVKDEATFFLPYYFGQNGFSFNNSFSADGEENRAVINISQYNYAMNATAPSLGESLEPLLEAYKNVSTQKEEGERLRDGVGRFMGDYFYTCSVIDFANIVSDIINGSLYMYYFTKRSVANPWPEWMGVMHGYEIEYEFGQPFLNSSLYKGKLKNEKIFSKNIMRFWKHFIKTGVPVDFWPKYDRKERKALVLGEESVNNSYPNMTNVHGPYCELIEEAKASTNNGLTLKKYIEGKIKNNETNVF</sequence>
<dbReference type="EMBL" id="JAVFWL010000001">
    <property type="protein sequence ID" value="KAK6731531.1"/>
    <property type="molecule type" value="Genomic_DNA"/>
</dbReference>
<keyword evidence="2" id="KW-0719">Serine esterase</keyword>
<evidence type="ECO:0000313" key="7">
    <source>
        <dbReference type="Proteomes" id="UP001303046"/>
    </source>
</evidence>
<dbReference type="Pfam" id="PF00135">
    <property type="entry name" value="COesterase"/>
    <property type="match status" value="1"/>
</dbReference>
<dbReference type="PANTHER" id="PTHR43918:SF15">
    <property type="entry name" value="CARBOXYLIC ESTER HYDROLASE"/>
    <property type="match status" value="1"/>
</dbReference>
<dbReference type="InterPro" id="IPR002018">
    <property type="entry name" value="CarbesteraseB"/>
</dbReference>
<dbReference type="Gene3D" id="3.40.50.1820">
    <property type="entry name" value="alpha/beta hydrolase"/>
    <property type="match status" value="1"/>
</dbReference>
<keyword evidence="4" id="KW-1015">Disulfide bond</keyword>
<dbReference type="PANTHER" id="PTHR43918">
    <property type="entry name" value="ACETYLCHOLINESTERASE"/>
    <property type="match status" value="1"/>
</dbReference>
<name>A0ABR1C2N8_NECAM</name>
<protein>
    <recommendedName>
        <fullName evidence="5">Carboxylesterase type B domain-containing protein</fullName>
    </recommendedName>
</protein>
<feature type="domain" description="Carboxylesterase type B" evidence="5">
    <location>
        <begin position="135"/>
        <end position="656"/>
    </location>
</feature>
<dbReference type="SUPFAM" id="SSF53474">
    <property type="entry name" value="alpha/beta-Hydrolases"/>
    <property type="match status" value="1"/>
</dbReference>
<dbReference type="InterPro" id="IPR029058">
    <property type="entry name" value="AB_hydrolase_fold"/>
</dbReference>
<dbReference type="Proteomes" id="UP001303046">
    <property type="component" value="Unassembled WGS sequence"/>
</dbReference>
<evidence type="ECO:0000313" key="6">
    <source>
        <dbReference type="EMBL" id="KAK6731531.1"/>
    </source>
</evidence>
<evidence type="ECO:0000256" key="1">
    <source>
        <dbReference type="ARBA" id="ARBA00005964"/>
    </source>
</evidence>
<gene>
    <name evidence="6" type="primary">Necator_chrI.g3909</name>
    <name evidence="6" type="ORF">RB195_007780</name>
</gene>
<comment type="caution">
    <text evidence="6">The sequence shown here is derived from an EMBL/GenBank/DDBJ whole genome shotgun (WGS) entry which is preliminary data.</text>
</comment>
<dbReference type="PRINTS" id="PR00878">
    <property type="entry name" value="CHOLNESTRASE"/>
</dbReference>
<proteinExistence type="inferred from homology"/>
<keyword evidence="7" id="KW-1185">Reference proteome</keyword>
<evidence type="ECO:0000259" key="5">
    <source>
        <dbReference type="Pfam" id="PF00135"/>
    </source>
</evidence>
<evidence type="ECO:0000256" key="4">
    <source>
        <dbReference type="ARBA" id="ARBA00023157"/>
    </source>
</evidence>
<dbReference type="InterPro" id="IPR050654">
    <property type="entry name" value="AChE-related_enzymes"/>
</dbReference>
<organism evidence="6 7">
    <name type="scientific">Necator americanus</name>
    <name type="common">Human hookworm</name>
    <dbReference type="NCBI Taxonomy" id="51031"/>
    <lineage>
        <taxon>Eukaryota</taxon>
        <taxon>Metazoa</taxon>
        <taxon>Ecdysozoa</taxon>
        <taxon>Nematoda</taxon>
        <taxon>Chromadorea</taxon>
        <taxon>Rhabditida</taxon>
        <taxon>Rhabditina</taxon>
        <taxon>Rhabditomorpha</taxon>
        <taxon>Strongyloidea</taxon>
        <taxon>Ancylostomatidae</taxon>
        <taxon>Bunostominae</taxon>
        <taxon>Necator</taxon>
    </lineage>
</organism>
<keyword evidence="3" id="KW-0378">Hydrolase</keyword>
<accession>A0ABR1C2N8</accession>